<dbReference type="InterPro" id="IPR050768">
    <property type="entry name" value="UPF0353/GerABKA_families"/>
</dbReference>
<proteinExistence type="predicted"/>
<keyword evidence="1" id="KW-1003">Cell membrane</keyword>
<evidence type="ECO:0000313" key="10">
    <source>
        <dbReference type="Proteomes" id="UP001500220"/>
    </source>
</evidence>
<dbReference type="InterPro" id="IPR002035">
    <property type="entry name" value="VWF_A"/>
</dbReference>
<dbReference type="Gene3D" id="3.40.50.410">
    <property type="entry name" value="von Willebrand factor, type A domain"/>
    <property type="match status" value="1"/>
</dbReference>
<organism evidence="8 9">
    <name type="scientific">Saccharopolyspora thermophila</name>
    <dbReference type="NCBI Taxonomy" id="89367"/>
    <lineage>
        <taxon>Bacteria</taxon>
        <taxon>Bacillati</taxon>
        <taxon>Actinomycetota</taxon>
        <taxon>Actinomycetes</taxon>
        <taxon>Pseudonocardiales</taxon>
        <taxon>Pseudonocardiaceae</taxon>
        <taxon>Saccharopolyspora</taxon>
    </lineage>
</organism>
<evidence type="ECO:0000256" key="3">
    <source>
        <dbReference type="ARBA" id="ARBA00022989"/>
    </source>
</evidence>
<evidence type="ECO:0000256" key="2">
    <source>
        <dbReference type="ARBA" id="ARBA00022692"/>
    </source>
</evidence>
<dbReference type="SUPFAM" id="SSF53300">
    <property type="entry name" value="vWA-like"/>
    <property type="match status" value="1"/>
</dbReference>
<dbReference type="InterPro" id="IPR024163">
    <property type="entry name" value="Aerotolerance_reg_N"/>
</dbReference>
<dbReference type="AlphaFoldDB" id="A0A917NCW0"/>
<name>A0A917NCW0_9PSEU</name>
<feature type="domain" description="VWFA" evidence="6">
    <location>
        <begin position="91"/>
        <end position="287"/>
    </location>
</feature>
<evidence type="ECO:0000313" key="7">
    <source>
        <dbReference type="EMBL" id="GAA0530219.1"/>
    </source>
</evidence>
<dbReference type="NCBIfam" id="NF010238">
    <property type="entry name" value="PRK13685.1"/>
    <property type="match status" value="1"/>
</dbReference>
<dbReference type="SMART" id="SM00327">
    <property type="entry name" value="VWA"/>
    <property type="match status" value="1"/>
</dbReference>
<keyword evidence="2 5" id="KW-0812">Transmembrane</keyword>
<reference evidence="8" key="4">
    <citation type="submission" date="2020-09" db="EMBL/GenBank/DDBJ databases">
        <authorList>
            <person name="Sun Q."/>
            <person name="Zhou Y."/>
        </authorList>
    </citation>
    <scope>NUCLEOTIDE SEQUENCE</scope>
    <source>
        <strain evidence="8">CGMCC 4.7206</strain>
    </source>
</reference>
<dbReference type="Pfam" id="PF07584">
    <property type="entry name" value="BatA"/>
    <property type="match status" value="1"/>
</dbReference>
<reference evidence="7" key="1">
    <citation type="journal article" date="2014" name="Int. J. Syst. Evol. Microbiol.">
        <title>Complete genome of a new Firmicutes species belonging to the dominant human colonic microbiota ('Ruminococcus bicirculans') reveals two chromosomes and a selective capacity to utilize plant glucans.</title>
        <authorList>
            <consortium name="NISC Comparative Sequencing Program"/>
            <person name="Wegmann U."/>
            <person name="Louis P."/>
            <person name="Goesmann A."/>
            <person name="Henrissat B."/>
            <person name="Duncan S.H."/>
            <person name="Flint H.J."/>
        </authorList>
    </citation>
    <scope>NUCLEOTIDE SEQUENCE</scope>
    <source>
        <strain evidence="7">JCM 10664</strain>
    </source>
</reference>
<sequence>MLSLSGFTAPWWFLLLVVVAALVAGYVWALRRRRRDTLRFSNLEVLDRVASARQGWWKHVPPALLGVALVLLTVALAGPTAEQRIPRNRATVMLTIDVSLSMKATDVEPNRLEAAKVAAKEFADKLTPGINLGLVSFAGTATVLVMPTTDRVSVKQAIDSLKLAEATATGDGINAAMQAIDSFGKMVGGPAGAPPARIVLMADGGQTIPRELDAPRGAYTKAREAKQAGIPISTISFGTKHGSIEIDGEQELVEVDDEAMQEIARLSGGEFHKAASAEQLREVYDTLGEQIGYETKHTDASKPWLVLGTFAAIIACGVSVLAGRRLP</sequence>
<feature type="transmembrane region" description="Helical" evidence="5">
    <location>
        <begin position="12"/>
        <end position="30"/>
    </location>
</feature>
<gene>
    <name evidence="7" type="ORF">GCM10009545_35860</name>
    <name evidence="8" type="ORF">GCM10011581_29220</name>
</gene>
<dbReference type="Proteomes" id="UP001500220">
    <property type="component" value="Unassembled WGS sequence"/>
</dbReference>
<feature type="transmembrane region" description="Helical" evidence="5">
    <location>
        <begin position="304"/>
        <end position="323"/>
    </location>
</feature>
<reference evidence="8 9" key="2">
    <citation type="journal article" date="2014" name="Int. J. Syst. Evol. Microbiol.">
        <title>Complete genome sequence of Corynebacterium casei LMG S-19264T (=DSM 44701T), isolated from a smear-ripened cheese.</title>
        <authorList>
            <consortium name="US DOE Joint Genome Institute (JGI-PGF)"/>
            <person name="Walter F."/>
            <person name="Albersmeier A."/>
            <person name="Kalinowski J."/>
            <person name="Ruckert C."/>
        </authorList>
    </citation>
    <scope>NUCLEOTIDE SEQUENCE [LARGE SCALE GENOMIC DNA]</scope>
    <source>
        <strain evidence="8 9">CGMCC 4.7206</strain>
    </source>
</reference>
<protein>
    <submittedName>
        <fullName evidence="8">Membrane protein</fullName>
    </submittedName>
    <submittedName>
        <fullName evidence="7">VWA domain-containing protein</fullName>
    </submittedName>
</protein>
<dbReference type="PANTHER" id="PTHR22550">
    <property type="entry name" value="SPORE GERMINATION PROTEIN"/>
    <property type="match status" value="1"/>
</dbReference>
<keyword evidence="3 5" id="KW-1133">Transmembrane helix</keyword>
<dbReference type="PROSITE" id="PS50234">
    <property type="entry name" value="VWFA"/>
    <property type="match status" value="1"/>
</dbReference>
<accession>A0A917NCW0</accession>
<reference evidence="7" key="5">
    <citation type="submission" date="2023-12" db="EMBL/GenBank/DDBJ databases">
        <authorList>
            <person name="Sun Q."/>
            <person name="Inoue M."/>
        </authorList>
    </citation>
    <scope>NUCLEOTIDE SEQUENCE</scope>
    <source>
        <strain evidence="7">JCM 10664</strain>
    </source>
</reference>
<evidence type="ECO:0000313" key="8">
    <source>
        <dbReference type="EMBL" id="GGI90329.1"/>
    </source>
</evidence>
<dbReference type="EMBL" id="BAAAHC010000013">
    <property type="protein sequence ID" value="GAA0530219.1"/>
    <property type="molecule type" value="Genomic_DNA"/>
</dbReference>
<dbReference type="InterPro" id="IPR036465">
    <property type="entry name" value="vWFA_dom_sf"/>
</dbReference>
<dbReference type="PANTHER" id="PTHR22550:SF5">
    <property type="entry name" value="LEUCINE ZIPPER PROTEIN 4"/>
    <property type="match status" value="1"/>
</dbReference>
<dbReference type="EMBL" id="BMMT01000009">
    <property type="protein sequence ID" value="GGI90329.1"/>
    <property type="molecule type" value="Genomic_DNA"/>
</dbReference>
<evidence type="ECO:0000256" key="4">
    <source>
        <dbReference type="ARBA" id="ARBA00023136"/>
    </source>
</evidence>
<evidence type="ECO:0000313" key="9">
    <source>
        <dbReference type="Proteomes" id="UP000597989"/>
    </source>
</evidence>
<keyword evidence="4 5" id="KW-0472">Membrane</keyword>
<evidence type="ECO:0000256" key="1">
    <source>
        <dbReference type="ARBA" id="ARBA00022475"/>
    </source>
</evidence>
<comment type="caution">
    <text evidence="8">The sequence shown here is derived from an EMBL/GenBank/DDBJ whole genome shotgun (WGS) entry which is preliminary data.</text>
</comment>
<reference evidence="10" key="3">
    <citation type="journal article" date="2019" name="Int. J. Syst. Evol. Microbiol.">
        <title>The Global Catalogue of Microorganisms (GCM) 10K type strain sequencing project: providing services to taxonomists for standard genome sequencing and annotation.</title>
        <authorList>
            <consortium name="The Broad Institute Genomics Platform"/>
            <consortium name="The Broad Institute Genome Sequencing Center for Infectious Disease"/>
            <person name="Wu L."/>
            <person name="Ma J."/>
        </authorList>
    </citation>
    <scope>NUCLEOTIDE SEQUENCE [LARGE SCALE GENOMIC DNA]</scope>
    <source>
        <strain evidence="10">JCM 10664</strain>
    </source>
</reference>
<keyword evidence="10" id="KW-1185">Reference proteome</keyword>
<dbReference type="Proteomes" id="UP000597989">
    <property type="component" value="Unassembled WGS sequence"/>
</dbReference>
<evidence type="ECO:0000259" key="6">
    <source>
        <dbReference type="PROSITE" id="PS50234"/>
    </source>
</evidence>
<evidence type="ECO:0000256" key="5">
    <source>
        <dbReference type="SAM" id="Phobius"/>
    </source>
</evidence>
<dbReference type="Pfam" id="PF13519">
    <property type="entry name" value="VWA_2"/>
    <property type="match status" value="1"/>
</dbReference>